<dbReference type="PANTHER" id="PTHR24359:SF37">
    <property type="entry name" value="PROTEIN KINASE DOMAIN-CONTAINING PROTEIN"/>
    <property type="match status" value="1"/>
</dbReference>
<name>A0A2P5HRD4_DIAHE</name>
<dbReference type="Proteomes" id="UP000094444">
    <property type="component" value="Unassembled WGS sequence"/>
</dbReference>
<evidence type="ECO:0000259" key="1">
    <source>
        <dbReference type="PROSITE" id="PS50011"/>
    </source>
</evidence>
<dbReference type="Gene3D" id="1.10.510.10">
    <property type="entry name" value="Transferase(Phosphotransferase) domain 1"/>
    <property type="match status" value="1"/>
</dbReference>
<feature type="domain" description="Protein kinase" evidence="1">
    <location>
        <begin position="1"/>
        <end position="393"/>
    </location>
</feature>
<dbReference type="EMBL" id="MAVT02000920">
    <property type="protein sequence ID" value="POS72813.1"/>
    <property type="molecule type" value="Genomic_DNA"/>
</dbReference>
<dbReference type="OrthoDB" id="4062651at2759"/>
<proteinExistence type="predicted"/>
<dbReference type="PANTHER" id="PTHR24359">
    <property type="entry name" value="SERINE/THREONINE-PROTEIN KINASE SBK1"/>
    <property type="match status" value="1"/>
</dbReference>
<gene>
    <name evidence="2" type="ORF">DHEL01_v208795</name>
</gene>
<dbReference type="InParanoid" id="A0A2P5HRD4"/>
<dbReference type="SUPFAM" id="SSF56112">
    <property type="entry name" value="Protein kinase-like (PK-like)"/>
    <property type="match status" value="1"/>
</dbReference>
<dbReference type="PROSITE" id="PS50011">
    <property type="entry name" value="PROTEIN_KINASE_DOM"/>
    <property type="match status" value="1"/>
</dbReference>
<dbReference type="InterPro" id="IPR000719">
    <property type="entry name" value="Prot_kinase_dom"/>
</dbReference>
<dbReference type="GO" id="GO:0005524">
    <property type="term" value="F:ATP binding"/>
    <property type="evidence" value="ECO:0007669"/>
    <property type="project" value="InterPro"/>
</dbReference>
<accession>A0A2P5HRD4</accession>
<dbReference type="PROSITE" id="PS00108">
    <property type="entry name" value="PROTEIN_KINASE_ST"/>
    <property type="match status" value="1"/>
</dbReference>
<dbReference type="AlphaFoldDB" id="A0A2P5HRD4"/>
<dbReference type="STRING" id="158607.A0A2P5HRD4"/>
<keyword evidence="3" id="KW-1185">Reference proteome</keyword>
<protein>
    <recommendedName>
        <fullName evidence="1">Protein kinase domain-containing protein</fullName>
    </recommendedName>
</protein>
<organism evidence="2 3">
    <name type="scientific">Diaporthe helianthi</name>
    <dbReference type="NCBI Taxonomy" id="158607"/>
    <lineage>
        <taxon>Eukaryota</taxon>
        <taxon>Fungi</taxon>
        <taxon>Dikarya</taxon>
        <taxon>Ascomycota</taxon>
        <taxon>Pezizomycotina</taxon>
        <taxon>Sordariomycetes</taxon>
        <taxon>Sordariomycetidae</taxon>
        <taxon>Diaporthales</taxon>
        <taxon>Diaporthaceae</taxon>
        <taxon>Diaporthe</taxon>
    </lineage>
</organism>
<dbReference type="InterPro" id="IPR008271">
    <property type="entry name" value="Ser/Thr_kinase_AS"/>
</dbReference>
<dbReference type="GO" id="GO:0004674">
    <property type="term" value="F:protein serine/threonine kinase activity"/>
    <property type="evidence" value="ECO:0007669"/>
    <property type="project" value="TreeGrafter"/>
</dbReference>
<sequence>MTLATLFLCGKEHLITSFFSKSTPSFCDGKLPLQLSSPEEHDLKLSKEDRELFVYSQWQVYTPFLTGIVSKDEVETFPDEISLPWEEKSRIPEKEEAKVPDEEELEVSFVEKVQIHSGNHDLSTESPAPTPVGSHYSDKWLIEQCLGITEALVATHRLVEGQPPGTASLLHADIKPENILCFRSTDPGKPGVVLKLADFGEAERLEPNVTLKPKRVAHVKTYRPPENDFGNVVTLNYDVWCLGCLFVDFITWKILGQQGVDSFSEVRADEIDDPAVNKNPKTLVEDIFFKRTKQKPGISFYRRFKIGHSMEMLIKPGETATTQRSIWVASRARIAPQLKDAVTLHIRRLQAEAKCGKELRRLLTFAQERMLVVNPEKRAESPELVLDVPVPLVPPPAAIVGFGFGVAWTSLVSI</sequence>
<dbReference type="InterPro" id="IPR011009">
    <property type="entry name" value="Kinase-like_dom_sf"/>
</dbReference>
<evidence type="ECO:0000313" key="2">
    <source>
        <dbReference type="EMBL" id="POS72813.1"/>
    </source>
</evidence>
<dbReference type="Pfam" id="PF00069">
    <property type="entry name" value="Pkinase"/>
    <property type="match status" value="1"/>
</dbReference>
<comment type="caution">
    <text evidence="2">The sequence shown here is derived from an EMBL/GenBank/DDBJ whole genome shotgun (WGS) entry which is preliminary data.</text>
</comment>
<reference evidence="2" key="1">
    <citation type="submission" date="2017-09" db="EMBL/GenBank/DDBJ databases">
        <title>Polyketide synthases of a Diaporthe helianthi virulent isolate.</title>
        <authorList>
            <person name="Baroncelli R."/>
        </authorList>
    </citation>
    <scope>NUCLEOTIDE SEQUENCE [LARGE SCALE GENOMIC DNA]</scope>
    <source>
        <strain evidence="2">7/96</strain>
    </source>
</reference>
<evidence type="ECO:0000313" key="3">
    <source>
        <dbReference type="Proteomes" id="UP000094444"/>
    </source>
</evidence>